<protein>
    <submittedName>
        <fullName evidence="4">Putative protocadherin Fat 3</fullName>
    </submittedName>
</protein>
<dbReference type="Pfam" id="PF00008">
    <property type="entry name" value="EGF"/>
    <property type="match status" value="1"/>
</dbReference>
<comment type="caution">
    <text evidence="4">The sequence shown here is derived from an EMBL/GenBank/DDBJ whole genome shotgun (WGS) entry which is preliminary data.</text>
</comment>
<keyword evidence="2" id="KW-0245">EGF-like domain</keyword>
<dbReference type="SMART" id="SM00181">
    <property type="entry name" value="EGF"/>
    <property type="match status" value="2"/>
</dbReference>
<feature type="domain" description="EGF-like" evidence="3">
    <location>
        <begin position="32"/>
        <end position="68"/>
    </location>
</feature>
<feature type="domain" description="EGF-like" evidence="3">
    <location>
        <begin position="69"/>
        <end position="105"/>
    </location>
</feature>
<dbReference type="EMBL" id="MRZV01000919">
    <property type="protein sequence ID" value="PIK42627.1"/>
    <property type="molecule type" value="Genomic_DNA"/>
</dbReference>
<keyword evidence="5" id="KW-1185">Reference proteome</keyword>
<dbReference type="PROSITE" id="PS50026">
    <property type="entry name" value="EGF_3"/>
    <property type="match status" value="2"/>
</dbReference>
<dbReference type="Gene3D" id="2.10.25.10">
    <property type="entry name" value="Laminin"/>
    <property type="match status" value="2"/>
</dbReference>
<dbReference type="AlphaFoldDB" id="A0A2G8K3P5"/>
<dbReference type="STRING" id="307972.A0A2G8K3P5"/>
<reference evidence="4 5" key="1">
    <citation type="journal article" date="2017" name="PLoS Biol.">
        <title>The sea cucumber genome provides insights into morphological evolution and visceral regeneration.</title>
        <authorList>
            <person name="Zhang X."/>
            <person name="Sun L."/>
            <person name="Yuan J."/>
            <person name="Sun Y."/>
            <person name="Gao Y."/>
            <person name="Zhang L."/>
            <person name="Li S."/>
            <person name="Dai H."/>
            <person name="Hamel J.F."/>
            <person name="Liu C."/>
            <person name="Yu Y."/>
            <person name="Liu S."/>
            <person name="Lin W."/>
            <person name="Guo K."/>
            <person name="Jin S."/>
            <person name="Xu P."/>
            <person name="Storey K.B."/>
            <person name="Huan P."/>
            <person name="Zhang T."/>
            <person name="Zhou Y."/>
            <person name="Zhang J."/>
            <person name="Lin C."/>
            <person name="Li X."/>
            <person name="Xing L."/>
            <person name="Huo D."/>
            <person name="Sun M."/>
            <person name="Wang L."/>
            <person name="Mercier A."/>
            <person name="Li F."/>
            <person name="Yang H."/>
            <person name="Xiang J."/>
        </authorList>
    </citation>
    <scope>NUCLEOTIDE SEQUENCE [LARGE SCALE GENOMIC DNA]</scope>
    <source>
        <strain evidence="4">Shaxun</strain>
        <tissue evidence="4">Muscle</tissue>
    </source>
</reference>
<evidence type="ECO:0000256" key="2">
    <source>
        <dbReference type="PROSITE-ProRule" id="PRU00076"/>
    </source>
</evidence>
<keyword evidence="1 2" id="KW-1015">Disulfide bond</keyword>
<evidence type="ECO:0000259" key="3">
    <source>
        <dbReference type="PROSITE" id="PS50026"/>
    </source>
</evidence>
<evidence type="ECO:0000313" key="5">
    <source>
        <dbReference type="Proteomes" id="UP000230750"/>
    </source>
</evidence>
<dbReference type="GO" id="GO:0005509">
    <property type="term" value="F:calcium ion binding"/>
    <property type="evidence" value="ECO:0007669"/>
    <property type="project" value="InterPro"/>
</dbReference>
<evidence type="ECO:0000256" key="1">
    <source>
        <dbReference type="ARBA" id="ARBA00023157"/>
    </source>
</evidence>
<dbReference type="CDD" id="cd00054">
    <property type="entry name" value="EGF_CA"/>
    <property type="match status" value="1"/>
</dbReference>
<feature type="disulfide bond" evidence="2">
    <location>
        <begin position="73"/>
        <end position="83"/>
    </location>
</feature>
<gene>
    <name evidence="4" type="ORF">BSL78_20507</name>
</gene>
<dbReference type="SMART" id="SM00179">
    <property type="entry name" value="EGF_CA"/>
    <property type="match status" value="2"/>
</dbReference>
<dbReference type="InterPro" id="IPR001881">
    <property type="entry name" value="EGF-like_Ca-bd_dom"/>
</dbReference>
<comment type="caution">
    <text evidence="2">Lacks conserved residue(s) required for the propagation of feature annotation.</text>
</comment>
<dbReference type="Proteomes" id="UP000230750">
    <property type="component" value="Unassembled WGS sequence"/>
</dbReference>
<dbReference type="SUPFAM" id="SSF57196">
    <property type="entry name" value="EGF/Laminin"/>
    <property type="match status" value="2"/>
</dbReference>
<dbReference type="InterPro" id="IPR000742">
    <property type="entry name" value="EGF"/>
</dbReference>
<sequence>MGTDAGLGLCMAVSHTNVEWDTCLIENSTTCGLGSCNGSPCSNNATCDPFPGGYTCVCPAETFSGVCTDEDHCSTETCMNGVCQNLVDSSFCNCTGSGFTGDICEMTLMTAVPRPARMEDLVVIG</sequence>
<accession>A0A2G8K3P5</accession>
<proteinExistence type="predicted"/>
<organism evidence="4 5">
    <name type="scientific">Stichopus japonicus</name>
    <name type="common">Sea cucumber</name>
    <dbReference type="NCBI Taxonomy" id="307972"/>
    <lineage>
        <taxon>Eukaryota</taxon>
        <taxon>Metazoa</taxon>
        <taxon>Echinodermata</taxon>
        <taxon>Eleutherozoa</taxon>
        <taxon>Echinozoa</taxon>
        <taxon>Holothuroidea</taxon>
        <taxon>Aspidochirotacea</taxon>
        <taxon>Aspidochirotida</taxon>
        <taxon>Stichopodidae</taxon>
        <taxon>Apostichopus</taxon>
    </lineage>
</organism>
<evidence type="ECO:0000313" key="4">
    <source>
        <dbReference type="EMBL" id="PIK42627.1"/>
    </source>
</evidence>
<name>A0A2G8K3P5_STIJA</name>
<feature type="disulfide bond" evidence="2">
    <location>
        <begin position="58"/>
        <end position="67"/>
    </location>
</feature>
<dbReference type="OrthoDB" id="283575at2759"/>